<organism evidence="1 2">
    <name type="scientific">Candidatus Ordinivivax streblomastigis</name>
    <dbReference type="NCBI Taxonomy" id="2540710"/>
    <lineage>
        <taxon>Bacteria</taxon>
        <taxon>Pseudomonadati</taxon>
        <taxon>Bacteroidota</taxon>
        <taxon>Bacteroidia</taxon>
        <taxon>Bacteroidales</taxon>
        <taxon>Candidatus Ordinivivax</taxon>
    </lineage>
</organism>
<protein>
    <recommendedName>
        <fullName evidence="3">Porin</fullName>
    </recommendedName>
</protein>
<sequence>MKHLVLIALLTGCVFTHSPAQNKKLVLGGYGEAVAQRMFFSDNVQRYTYPESNKDASHGRFDLPHVVVYASYDFGKGWKMSSEIEFEHGGSGSTYEIEKEETGEYETEIEKGGEVALEQFWLEKTFSDQAHLRLGHIIVPIGLTNQYHLPTEFFSVLRPEEESAILPCTWHQTGISFWGKAKDWRYEAQLLPGLDAERFNNANWIQGGAVSPYEFEIANSYAGALRIDNYSVPALRIGFSGYYGQSALNSLKWDRYNSKNVGGTVTVGTIDAVYNGHNLLARANFIYGHLLNSYTISMINRGLPSASPSPKTNIASDVLSYYVEAGYNVLSLFPDFKGKEDKLYLYGHYGFYDSMYKTDKRITPKGWSSKTILSAGINYFPIKEIVVKAEYSFRKLKEQYNNEPTVSLGIAYAGLFKL</sequence>
<dbReference type="Gene3D" id="2.40.160.10">
    <property type="entry name" value="Porin"/>
    <property type="match status" value="1"/>
</dbReference>
<gene>
    <name evidence="1" type="ORF">EZS26_001124</name>
</gene>
<dbReference type="Proteomes" id="UP000324575">
    <property type="component" value="Unassembled WGS sequence"/>
</dbReference>
<reference evidence="1 2" key="1">
    <citation type="submission" date="2019-03" db="EMBL/GenBank/DDBJ databases">
        <title>Single cell metagenomics reveals metabolic interactions within the superorganism composed of flagellate Streblomastix strix and complex community of Bacteroidetes bacteria on its surface.</title>
        <authorList>
            <person name="Treitli S.C."/>
            <person name="Kolisko M."/>
            <person name="Husnik F."/>
            <person name="Keeling P."/>
            <person name="Hampl V."/>
        </authorList>
    </citation>
    <scope>NUCLEOTIDE SEQUENCE [LARGE SCALE GENOMIC DNA]</scope>
    <source>
        <strain evidence="1">St1</strain>
    </source>
</reference>
<evidence type="ECO:0000313" key="1">
    <source>
        <dbReference type="EMBL" id="KAA6302617.1"/>
    </source>
</evidence>
<evidence type="ECO:0008006" key="3">
    <source>
        <dbReference type="Google" id="ProtNLM"/>
    </source>
</evidence>
<evidence type="ECO:0000313" key="2">
    <source>
        <dbReference type="Proteomes" id="UP000324575"/>
    </source>
</evidence>
<comment type="caution">
    <text evidence="1">The sequence shown here is derived from an EMBL/GenBank/DDBJ whole genome shotgun (WGS) entry which is preliminary data.</text>
</comment>
<dbReference type="SUPFAM" id="SSF56935">
    <property type="entry name" value="Porins"/>
    <property type="match status" value="1"/>
</dbReference>
<proteinExistence type="predicted"/>
<name>A0A5M8P2B7_9BACT</name>
<dbReference type="InterPro" id="IPR023614">
    <property type="entry name" value="Porin_dom_sf"/>
</dbReference>
<dbReference type="AlphaFoldDB" id="A0A5M8P2B7"/>
<dbReference type="EMBL" id="SNRX01000006">
    <property type="protein sequence ID" value="KAA6302617.1"/>
    <property type="molecule type" value="Genomic_DNA"/>
</dbReference>
<accession>A0A5M8P2B7</accession>